<sequence>MLAKITKFIRANLTSLGVVSAFAIAPVFIGISPANAQIYVDGYLAEYNPDTAPVLNFDDRGPLVRDIQAFLRSRGYYFGRIDGIYGRRTAQAIRNFQFVNGLRVDGVVGENTWQALSNRSTFDYYGFYN</sequence>
<dbReference type="Pfam" id="PF01471">
    <property type="entry name" value="PG_binding_1"/>
    <property type="match status" value="1"/>
</dbReference>
<accession>A0A0C1NAA0</accession>
<organism evidence="2">
    <name type="scientific">Tolypothrix bouteillei VB521301</name>
    <dbReference type="NCBI Taxonomy" id="1479485"/>
    <lineage>
        <taxon>Bacteria</taxon>
        <taxon>Bacillati</taxon>
        <taxon>Cyanobacteriota</taxon>
        <taxon>Cyanophyceae</taxon>
        <taxon>Nostocales</taxon>
        <taxon>Tolypothrichaceae</taxon>
        <taxon>Tolypothrix</taxon>
    </lineage>
</organism>
<dbReference type="EMBL" id="JHEG02000044">
    <property type="protein sequence ID" value="KIE11632.1"/>
    <property type="molecule type" value="Genomic_DNA"/>
</dbReference>
<dbReference type="SUPFAM" id="SSF47090">
    <property type="entry name" value="PGBD-like"/>
    <property type="match status" value="1"/>
</dbReference>
<reference evidence="2" key="1">
    <citation type="journal article" date="2015" name="Genome Announc.">
        <title>Draft Genome Sequence of Tolypothrix boutellei Strain VB521301.</title>
        <authorList>
            <person name="Chandrababunaidu M.M."/>
            <person name="Singh D."/>
            <person name="Sen D."/>
            <person name="Bhan S."/>
            <person name="Das S."/>
            <person name="Gupta A."/>
            <person name="Adhikary S.P."/>
            <person name="Tripathy S."/>
        </authorList>
    </citation>
    <scope>NUCLEOTIDE SEQUENCE</scope>
    <source>
        <strain evidence="2">VB521301</strain>
    </source>
</reference>
<evidence type="ECO:0000259" key="1">
    <source>
        <dbReference type="Pfam" id="PF01471"/>
    </source>
</evidence>
<comment type="caution">
    <text evidence="2">The sequence shown here is derived from an EMBL/GenBank/DDBJ whole genome shotgun (WGS) entry which is preliminary data.</text>
</comment>
<dbReference type="Gene3D" id="1.10.101.10">
    <property type="entry name" value="PGBD-like superfamily/PGBD"/>
    <property type="match status" value="1"/>
</dbReference>
<evidence type="ECO:0000313" key="2">
    <source>
        <dbReference type="EMBL" id="KIE11632.1"/>
    </source>
</evidence>
<name>A0A0C1NAA0_9CYAN</name>
<feature type="domain" description="Peptidoglycan binding-like" evidence="1">
    <location>
        <begin position="60"/>
        <end position="116"/>
    </location>
</feature>
<dbReference type="OrthoDB" id="513300at2"/>
<dbReference type="InterPro" id="IPR036366">
    <property type="entry name" value="PGBDSf"/>
</dbReference>
<dbReference type="InterPro" id="IPR036365">
    <property type="entry name" value="PGBD-like_sf"/>
</dbReference>
<proteinExistence type="predicted"/>
<gene>
    <name evidence="2" type="ORF">DA73_0214705</name>
</gene>
<dbReference type="AlphaFoldDB" id="A0A0C1NAA0"/>
<protein>
    <recommendedName>
        <fullName evidence="1">Peptidoglycan binding-like domain-containing protein</fullName>
    </recommendedName>
</protein>
<dbReference type="InterPro" id="IPR002477">
    <property type="entry name" value="Peptidoglycan-bd-like"/>
</dbReference>
<dbReference type="STRING" id="1479485.DA73_0214705"/>